<dbReference type="AlphaFoldDB" id="A0A8H6I1G4"/>
<evidence type="ECO:0000313" key="2">
    <source>
        <dbReference type="Proteomes" id="UP000521943"/>
    </source>
</evidence>
<reference evidence="1 2" key="1">
    <citation type="submission" date="2020-07" db="EMBL/GenBank/DDBJ databases">
        <title>Comparative genomics of pyrophilous fungi reveals a link between fire events and developmental genes.</title>
        <authorList>
            <consortium name="DOE Joint Genome Institute"/>
            <person name="Steindorff A.S."/>
            <person name="Carver A."/>
            <person name="Calhoun S."/>
            <person name="Stillman K."/>
            <person name="Liu H."/>
            <person name="Lipzen A."/>
            <person name="Pangilinan J."/>
            <person name="Labutti K."/>
            <person name="Bruns T.D."/>
            <person name="Grigoriev I.V."/>
        </authorList>
    </citation>
    <scope>NUCLEOTIDE SEQUENCE [LARGE SCALE GENOMIC DNA]</scope>
    <source>
        <strain evidence="1 2">CBS 144469</strain>
    </source>
</reference>
<keyword evidence="2" id="KW-1185">Reference proteome</keyword>
<dbReference type="EMBL" id="JACGCI010000027">
    <property type="protein sequence ID" value="KAF6756177.1"/>
    <property type="molecule type" value="Genomic_DNA"/>
</dbReference>
<protein>
    <submittedName>
        <fullName evidence="1">Uncharacterized protein</fullName>
    </submittedName>
</protein>
<gene>
    <name evidence="1" type="ORF">DFP72DRAFT_1008215</name>
</gene>
<organism evidence="1 2">
    <name type="scientific">Ephemerocybe angulata</name>
    <dbReference type="NCBI Taxonomy" id="980116"/>
    <lineage>
        <taxon>Eukaryota</taxon>
        <taxon>Fungi</taxon>
        <taxon>Dikarya</taxon>
        <taxon>Basidiomycota</taxon>
        <taxon>Agaricomycotina</taxon>
        <taxon>Agaricomycetes</taxon>
        <taxon>Agaricomycetidae</taxon>
        <taxon>Agaricales</taxon>
        <taxon>Agaricineae</taxon>
        <taxon>Psathyrellaceae</taxon>
        <taxon>Ephemerocybe</taxon>
    </lineage>
</organism>
<dbReference type="OrthoDB" id="3204049at2759"/>
<name>A0A8H6I1G4_9AGAR</name>
<dbReference type="Proteomes" id="UP000521943">
    <property type="component" value="Unassembled WGS sequence"/>
</dbReference>
<evidence type="ECO:0000313" key="1">
    <source>
        <dbReference type="EMBL" id="KAF6756177.1"/>
    </source>
</evidence>
<sequence length="339" mass="39079">MHQNHNIPWHKISQPLKFRTNDTSYTPPRTGLFASPHSNFPDDLNHFTRIVASTIRTFSDTERAKYPHPSSLELTNLRAGLDDGAPVFRDALQTQYPEYLRDANQQLQNWKDRVHRDLTTYNGMPCKAQYTTSEADLAEVVKVLFAESTELSSPGDKGRHATTVLLALCNHPSVPLETLHHLSWGHHFGWSRVRESALRAYLLLNILYSVATRDEECVRDIWDTGAYAQIEFYRGTIKMETQGMDYSAQQIPHRRFWDEARRYTINHESPGSGRPNASKGIGIDTVWPLIHVLPVALLKDYIKLLFRILYTYDMVARECGVDPGWEEEITKRSHRYLTQ</sequence>
<comment type="caution">
    <text evidence="1">The sequence shown here is derived from an EMBL/GenBank/DDBJ whole genome shotgun (WGS) entry which is preliminary data.</text>
</comment>
<accession>A0A8H6I1G4</accession>
<proteinExistence type="predicted"/>